<accession>W8UFM8</accession>
<organism evidence="1 2">
    <name type="scientific">Klebsiella pneumoniae 30684/NJST258_2</name>
    <dbReference type="NCBI Taxonomy" id="1420013"/>
    <lineage>
        <taxon>Bacteria</taxon>
        <taxon>Pseudomonadati</taxon>
        <taxon>Pseudomonadota</taxon>
        <taxon>Gammaproteobacteria</taxon>
        <taxon>Enterobacterales</taxon>
        <taxon>Enterobacteriaceae</taxon>
        <taxon>Klebsiella/Raoultella group</taxon>
        <taxon>Klebsiella</taxon>
        <taxon>Klebsiella pneumoniae complex</taxon>
    </lineage>
</organism>
<dbReference type="EMBL" id="CP006918">
    <property type="protein sequence ID" value="AHM77855.1"/>
    <property type="molecule type" value="Genomic_DNA"/>
</dbReference>
<sequence length="34" mass="3908">MGDFCYCQCTFLSSMGSDAKKGKYEKYVLFITKN</sequence>
<evidence type="ECO:0000313" key="2">
    <source>
        <dbReference type="Proteomes" id="UP000019586"/>
    </source>
</evidence>
<dbReference type="KEGG" id="kps:KPNJ2_01075"/>
<protein>
    <submittedName>
        <fullName evidence="1">Uncharacterized protein</fullName>
    </submittedName>
</protein>
<reference evidence="1 2" key="1">
    <citation type="journal article" date="2014" name="Proc. Natl. Acad. Sci. U.S.A.">
        <title>Molecular dissection of the evolution of carbapenem-resistant multilocus sequence type 258 Klebsiella pneumoniae.</title>
        <authorList>
            <person name="Deleo F.R."/>
            <person name="Chen L."/>
            <person name="Porcella S.F."/>
            <person name="Martens C.A."/>
            <person name="Kobayashi S.D."/>
            <person name="Porter A.R."/>
            <person name="Chavda K.D."/>
            <person name="Jacobs M.R."/>
            <person name="Mathema B."/>
            <person name="Olsen R.J."/>
            <person name="Bonomo R.A."/>
            <person name="Musser J.M."/>
            <person name="Kreiswirth B.N."/>
        </authorList>
    </citation>
    <scope>NUCLEOTIDE SEQUENCE [LARGE SCALE GENOMIC DNA]</scope>
    <source>
        <strain evidence="1">30684/NJST258_2</strain>
    </source>
</reference>
<dbReference type="Proteomes" id="UP000019586">
    <property type="component" value="Chromosome"/>
</dbReference>
<dbReference type="HOGENOM" id="CLU_3374213_0_0_6"/>
<gene>
    <name evidence="1" type="ORF">KPNJ2_01075</name>
</gene>
<name>W8UFM8_KLEPN</name>
<evidence type="ECO:0000313" key="1">
    <source>
        <dbReference type="EMBL" id="AHM77855.1"/>
    </source>
</evidence>
<proteinExistence type="predicted"/>
<dbReference type="AlphaFoldDB" id="W8UFM8"/>